<keyword evidence="2" id="KW-1185">Reference proteome</keyword>
<dbReference type="InParanoid" id="A0A409YAM9"/>
<dbReference type="PANTHER" id="PTHR13593">
    <property type="match status" value="1"/>
</dbReference>
<evidence type="ECO:0000313" key="1">
    <source>
        <dbReference type="EMBL" id="PPR00050.1"/>
    </source>
</evidence>
<dbReference type="OrthoDB" id="1046782at2759"/>
<reference evidence="1 2" key="1">
    <citation type="journal article" date="2018" name="Evol. Lett.">
        <title>Horizontal gene cluster transfer increased hallucinogenic mushroom diversity.</title>
        <authorList>
            <person name="Reynolds H.T."/>
            <person name="Vijayakumar V."/>
            <person name="Gluck-Thaler E."/>
            <person name="Korotkin H.B."/>
            <person name="Matheny P.B."/>
            <person name="Slot J.C."/>
        </authorList>
    </citation>
    <scope>NUCLEOTIDE SEQUENCE [LARGE SCALE GENOMIC DNA]</scope>
    <source>
        <strain evidence="1 2">2629</strain>
    </source>
</reference>
<dbReference type="PROSITE" id="PS50007">
    <property type="entry name" value="PIPLC_X_DOMAIN"/>
    <property type="match status" value="1"/>
</dbReference>
<gene>
    <name evidence="1" type="ORF">CVT24_009006</name>
</gene>
<dbReference type="EMBL" id="NHTK01001337">
    <property type="protein sequence ID" value="PPR00050.1"/>
    <property type="molecule type" value="Genomic_DNA"/>
</dbReference>
<dbReference type="AlphaFoldDB" id="A0A409YAM9"/>
<name>A0A409YAM9_9AGAR</name>
<accession>A0A409YAM9</accession>
<evidence type="ECO:0000313" key="2">
    <source>
        <dbReference type="Proteomes" id="UP000284842"/>
    </source>
</evidence>
<dbReference type="Proteomes" id="UP000284842">
    <property type="component" value="Unassembled WGS sequence"/>
</dbReference>
<dbReference type="InterPro" id="IPR017946">
    <property type="entry name" value="PLC-like_Pdiesterase_TIM-brl"/>
</dbReference>
<dbReference type="GO" id="GO:0008081">
    <property type="term" value="F:phosphoric diester hydrolase activity"/>
    <property type="evidence" value="ECO:0007669"/>
    <property type="project" value="InterPro"/>
</dbReference>
<protein>
    <recommendedName>
        <fullName evidence="3">Phosphatidylinositol-specific phospholipase C X domain-containing protein</fullName>
    </recommendedName>
</protein>
<dbReference type="SUPFAM" id="SSF51695">
    <property type="entry name" value="PLC-like phosphodiesterases"/>
    <property type="match status" value="1"/>
</dbReference>
<evidence type="ECO:0008006" key="3">
    <source>
        <dbReference type="Google" id="ProtNLM"/>
    </source>
</evidence>
<dbReference type="GO" id="GO:0006629">
    <property type="term" value="P:lipid metabolic process"/>
    <property type="evidence" value="ECO:0007669"/>
    <property type="project" value="InterPro"/>
</dbReference>
<dbReference type="InterPro" id="IPR051057">
    <property type="entry name" value="PI-PLC_domain"/>
</dbReference>
<dbReference type="Gene3D" id="3.20.20.190">
    <property type="entry name" value="Phosphatidylinositol (PI) phosphodiesterase"/>
    <property type="match status" value="1"/>
</dbReference>
<dbReference type="PANTHER" id="PTHR13593:SF148">
    <property type="entry name" value="PHOSPHATIDYLINOSITOL-SPECIFIC PHOSPHOLIPASE C X DOMAIN-CONTAINING PROTEIN"/>
    <property type="match status" value="1"/>
</dbReference>
<comment type="caution">
    <text evidence="1">The sequence shown here is derived from an EMBL/GenBank/DDBJ whole genome shotgun (WGS) entry which is preliminary data.</text>
</comment>
<sequence length="530" mass="59302">MLITIRNLSEEPISAHTVPNHSKFSASKANSPFGPPTEPEFILHPSINFSTTLAKGLNRELVLHRLGYRKGDHQQLSKVPSGDTAVEDKEAKVWHVHPEGFKIRLSMMGAASWQPVHVDDQCPWKVYCNRITRKHHQIIIVNRRNLGSFLSDLPDALPLSSVVLPGTHDTMAFHGWPISQCQSPQTPLMTQMLNGVRILDIRLAVIPPPKRLRSNIPTPPDPKEHKLIAYHGLWPQKTPFQDILSDVHGFLSSPIGMRETIVMSIKQEDFAITPAPFFSQLVRAEIVSGAGGWDDSKPVGEDEIDGIGVNRGMWFLENRIPRLQEVRGKVIMFSRFGGNGDGWPGGLEGLGIHPTTWPDSAKEGFEWELKGTTVRTHDWYSIPTFLSIPEKLERGVSNILLVPPNPPRPLLPITYFSASSFPLAFPPTIAKGFAWPKWGIGIEGINSRLGKWILDQFGDRVALGPPLHDTKEVENEMGRTSKQQSNPLNEPRIRGWTFLDYYSQPEGAEELVSLLVECNFKGRKSGEEGW</sequence>
<organism evidence="1 2">
    <name type="scientific">Panaeolus cyanescens</name>
    <dbReference type="NCBI Taxonomy" id="181874"/>
    <lineage>
        <taxon>Eukaryota</taxon>
        <taxon>Fungi</taxon>
        <taxon>Dikarya</taxon>
        <taxon>Basidiomycota</taxon>
        <taxon>Agaricomycotina</taxon>
        <taxon>Agaricomycetes</taxon>
        <taxon>Agaricomycetidae</taxon>
        <taxon>Agaricales</taxon>
        <taxon>Agaricineae</taxon>
        <taxon>Galeropsidaceae</taxon>
        <taxon>Panaeolus</taxon>
    </lineage>
</organism>
<proteinExistence type="predicted"/>